<dbReference type="InterPro" id="IPR043502">
    <property type="entry name" value="DNA/RNA_pol_sf"/>
</dbReference>
<dbReference type="Proteomes" id="UP000701853">
    <property type="component" value="Chromosome 13"/>
</dbReference>
<dbReference type="InterPro" id="IPR002156">
    <property type="entry name" value="RNaseH_domain"/>
</dbReference>
<proteinExistence type="predicted"/>
<dbReference type="GO" id="GO:0003676">
    <property type="term" value="F:nucleic acid binding"/>
    <property type="evidence" value="ECO:0007669"/>
    <property type="project" value="InterPro"/>
</dbReference>
<evidence type="ECO:0000259" key="1">
    <source>
        <dbReference type="PROSITE" id="PS50878"/>
    </source>
</evidence>
<dbReference type="Pfam" id="PF00078">
    <property type="entry name" value="RVT_1"/>
    <property type="match status" value="1"/>
</dbReference>
<dbReference type="Pfam" id="PF13456">
    <property type="entry name" value="RVT_3"/>
    <property type="match status" value="1"/>
</dbReference>
<dbReference type="PANTHER" id="PTHR47723:SF19">
    <property type="entry name" value="POLYNUCLEOTIDYL TRANSFERASE, RIBONUCLEASE H-LIKE SUPERFAMILY PROTEIN"/>
    <property type="match status" value="1"/>
</dbReference>
<dbReference type="PROSITE" id="PS50878">
    <property type="entry name" value="RT_POL"/>
    <property type="match status" value="1"/>
</dbReference>
<dbReference type="InterPro" id="IPR012337">
    <property type="entry name" value="RNaseH-like_sf"/>
</dbReference>
<dbReference type="PROSITE" id="PS50879">
    <property type="entry name" value="RNASE_H_1"/>
    <property type="match status" value="1"/>
</dbReference>
<evidence type="ECO:0000313" key="4">
    <source>
        <dbReference type="Proteomes" id="UP000701853"/>
    </source>
</evidence>
<dbReference type="EMBL" id="JAHUZN010000013">
    <property type="protein sequence ID" value="KAG8472413.1"/>
    <property type="molecule type" value="Genomic_DNA"/>
</dbReference>
<dbReference type="InterPro" id="IPR044730">
    <property type="entry name" value="RNase_H-like_dom_plant"/>
</dbReference>
<dbReference type="CDD" id="cd06222">
    <property type="entry name" value="RNase_H_like"/>
    <property type="match status" value="1"/>
</dbReference>
<evidence type="ECO:0000313" key="3">
    <source>
        <dbReference type="EMBL" id="KAG8472413.1"/>
    </source>
</evidence>
<dbReference type="OrthoDB" id="961708at2759"/>
<sequence length="466" mass="52994">MGFYQCIPSSCWYSFSPLTNSSIQVLWNGVPLSKFRPVRGIRQGCPLSPYLFVLCMDWLSQEIHSAISEGQWKPIRLSRLGPPISHLFFADDLVIFSKADQEHCCLIKEILERFCDFSGYKINARKTNIFFAKGMSEVRFFGTLSLRFGLCFARIYFGPLGTDARFADMVKEDGSWNLDLFRIWLPEERVLSNIERVKRGLADDPSCHIYGFHSEDILHILRDCPAAKDDTSIALAGGASWACLFRIVAWRIWKNHNLFIFQGHPWSSREIVNNSYGWASQSFSIPKDVVSGVPDFSLEEQANGFTIFLNTDGAVRLDTGNASAGGAARDMNGQWLFRFNRFLGKCSIFDAELWGILEVLKIIQRRGHDHVIILSDSLDVIRGIQGSNSATSNSALIRRIQSMLSQESSWCLRYIPREQNEVADCMAKEALLTRTDLQFFDTPSFRVRNMLDLDQSKSFLQYVGCN</sequence>
<name>A0A8J5XPJ1_9ROSI</name>
<dbReference type="SUPFAM" id="SSF56672">
    <property type="entry name" value="DNA/RNA polymerases"/>
    <property type="match status" value="1"/>
</dbReference>
<reference evidence="3 4" key="1">
    <citation type="journal article" date="2021" name="bioRxiv">
        <title>The Gossypium anomalum genome as a resource for cotton improvement and evolutionary analysis of hybrid incompatibility.</title>
        <authorList>
            <person name="Grover C.E."/>
            <person name="Yuan D."/>
            <person name="Arick M.A."/>
            <person name="Miller E.R."/>
            <person name="Hu G."/>
            <person name="Peterson D.G."/>
            <person name="Wendel J.F."/>
            <person name="Udall J.A."/>
        </authorList>
    </citation>
    <scope>NUCLEOTIDE SEQUENCE [LARGE SCALE GENOMIC DNA]</scope>
    <source>
        <strain evidence="3">JFW-Udall</strain>
        <tissue evidence="3">Leaf</tissue>
    </source>
</reference>
<evidence type="ECO:0008006" key="5">
    <source>
        <dbReference type="Google" id="ProtNLM"/>
    </source>
</evidence>
<keyword evidence="4" id="KW-1185">Reference proteome</keyword>
<dbReference type="Gene3D" id="3.30.420.10">
    <property type="entry name" value="Ribonuclease H-like superfamily/Ribonuclease H"/>
    <property type="match status" value="1"/>
</dbReference>
<dbReference type="InterPro" id="IPR053151">
    <property type="entry name" value="RNase_H-like"/>
</dbReference>
<gene>
    <name evidence="3" type="ORF">CXB51_034213</name>
</gene>
<protein>
    <recommendedName>
        <fullName evidence="5">Reverse transcriptase domain-containing protein</fullName>
    </recommendedName>
</protein>
<dbReference type="InterPro" id="IPR000477">
    <property type="entry name" value="RT_dom"/>
</dbReference>
<dbReference type="InterPro" id="IPR036397">
    <property type="entry name" value="RNaseH_sf"/>
</dbReference>
<accession>A0A8J5XPJ1</accession>
<dbReference type="GO" id="GO:0004523">
    <property type="term" value="F:RNA-DNA hybrid ribonuclease activity"/>
    <property type="evidence" value="ECO:0007669"/>
    <property type="project" value="InterPro"/>
</dbReference>
<organism evidence="3 4">
    <name type="scientific">Gossypium anomalum</name>
    <dbReference type="NCBI Taxonomy" id="47600"/>
    <lineage>
        <taxon>Eukaryota</taxon>
        <taxon>Viridiplantae</taxon>
        <taxon>Streptophyta</taxon>
        <taxon>Embryophyta</taxon>
        <taxon>Tracheophyta</taxon>
        <taxon>Spermatophyta</taxon>
        <taxon>Magnoliopsida</taxon>
        <taxon>eudicotyledons</taxon>
        <taxon>Gunneridae</taxon>
        <taxon>Pentapetalae</taxon>
        <taxon>rosids</taxon>
        <taxon>malvids</taxon>
        <taxon>Malvales</taxon>
        <taxon>Malvaceae</taxon>
        <taxon>Malvoideae</taxon>
        <taxon>Gossypium</taxon>
    </lineage>
</organism>
<comment type="caution">
    <text evidence="3">The sequence shown here is derived from an EMBL/GenBank/DDBJ whole genome shotgun (WGS) entry which is preliminary data.</text>
</comment>
<feature type="domain" description="Reverse transcriptase" evidence="1">
    <location>
        <begin position="1"/>
        <end position="145"/>
    </location>
</feature>
<dbReference type="Gene3D" id="3.30.70.270">
    <property type="match status" value="1"/>
</dbReference>
<dbReference type="PANTHER" id="PTHR47723">
    <property type="entry name" value="OS05G0353850 PROTEIN"/>
    <property type="match status" value="1"/>
</dbReference>
<dbReference type="InterPro" id="IPR043128">
    <property type="entry name" value="Rev_trsase/Diguanyl_cyclase"/>
</dbReference>
<dbReference type="SUPFAM" id="SSF53098">
    <property type="entry name" value="Ribonuclease H-like"/>
    <property type="match status" value="1"/>
</dbReference>
<dbReference type="AlphaFoldDB" id="A0A8J5XPJ1"/>
<feature type="domain" description="RNase H type-1" evidence="2">
    <location>
        <begin position="303"/>
        <end position="432"/>
    </location>
</feature>
<evidence type="ECO:0000259" key="2">
    <source>
        <dbReference type="PROSITE" id="PS50879"/>
    </source>
</evidence>